<dbReference type="GeneID" id="96157242"/>
<dbReference type="InterPro" id="IPR036388">
    <property type="entry name" value="WH-like_DNA-bd_sf"/>
</dbReference>
<dbReference type="Proteomes" id="UP000307562">
    <property type="component" value="Chromosome"/>
</dbReference>
<accession>A0A4P9THJ1</accession>
<dbReference type="RefSeq" id="WP_138654811.1">
    <property type="nucleotide sequence ID" value="NZ_CP040637.1"/>
</dbReference>
<feature type="domain" description="DUF7344" evidence="1">
    <location>
        <begin position="15"/>
        <end position="92"/>
    </location>
</feature>
<evidence type="ECO:0000259" key="1">
    <source>
        <dbReference type="Pfam" id="PF24035"/>
    </source>
</evidence>
<sequence>MSSPPDAEPTSTALDVLAVPRRRYLLAALLERGDTSAVGSPATTAAMSLAALATEVATTERDRPIVTDEQCARTRTDLVHAHVPRLVDIGVLVRIDDGDAPTVALADHPLLEAEWVRTLLDDPTGEAFPAAETTLNRTLEALRRPRRRIVCASLAARRGAVPLSTLAAAVVAREGGDGMRLVDVSEEEWLPVAETLTHDHLPALSDAGLVAYDDAAGRAALVTIAPQWESDWLLEGPLADSAVPIAAVRESSGGSTADNSVSNAATGEAAVNGDHEGDHVHAEGCETIIGAGPVHARGRDIAAGADAELVVTVPDGSRLERECLEQWHAAAERGVDVYVGSQSPRVRDTVRSMVPDAAVCEPQFDWLNFPLEATQHGHVVFADRERALVVTTDGADSDAESRVSALAGDGRENPLVSVLRDHLGPRLDRLAAAHDDRDVRDGTPLPM</sequence>
<dbReference type="AlphaFoldDB" id="A0A4P9THJ1"/>
<reference evidence="3" key="1">
    <citation type="submission" date="2019-05" db="EMBL/GenBank/DDBJ databases">
        <title>Complete Genome Sequence and Methylation Pattern of the Halophilic Archaeon Natrinema pallidum BOL6-1.</title>
        <authorList>
            <person name="DasSarma P."/>
            <person name="DasSarma B.P."/>
            <person name="DasSarma S.L."/>
            <person name="Martinez F.L."/>
            <person name="Guzman D."/>
            <person name="Roberts R.J."/>
            <person name="DasSarma S."/>
        </authorList>
    </citation>
    <scope>NUCLEOTIDE SEQUENCE [LARGE SCALE GENOMIC DNA]</scope>
    <source>
        <strain evidence="3">BOL6-1</strain>
    </source>
</reference>
<evidence type="ECO:0000313" key="3">
    <source>
        <dbReference type="Proteomes" id="UP000307562"/>
    </source>
</evidence>
<feature type="domain" description="DUF7344" evidence="1">
    <location>
        <begin position="140"/>
        <end position="218"/>
    </location>
</feature>
<gene>
    <name evidence="2" type="ORF">FGF80_14540</name>
</gene>
<organism evidence="2 3">
    <name type="scientific">Natrinema pallidum</name>
    <dbReference type="NCBI Taxonomy" id="69527"/>
    <lineage>
        <taxon>Archaea</taxon>
        <taxon>Methanobacteriati</taxon>
        <taxon>Methanobacteriota</taxon>
        <taxon>Stenosarchaea group</taxon>
        <taxon>Halobacteria</taxon>
        <taxon>Halobacteriales</taxon>
        <taxon>Natrialbaceae</taxon>
        <taxon>Natrinema</taxon>
    </lineage>
</organism>
<dbReference type="KEGG" id="npl:FGF80_14540"/>
<keyword evidence="3" id="KW-1185">Reference proteome</keyword>
<proteinExistence type="predicted"/>
<dbReference type="EMBL" id="CP040637">
    <property type="protein sequence ID" value="QCW04373.1"/>
    <property type="molecule type" value="Genomic_DNA"/>
</dbReference>
<dbReference type="Gene3D" id="1.10.10.10">
    <property type="entry name" value="Winged helix-like DNA-binding domain superfamily/Winged helix DNA-binding domain"/>
    <property type="match status" value="1"/>
</dbReference>
<dbReference type="Pfam" id="PF24035">
    <property type="entry name" value="DUF7344"/>
    <property type="match status" value="2"/>
</dbReference>
<protein>
    <recommendedName>
        <fullName evidence="1">DUF7344 domain-containing protein</fullName>
    </recommendedName>
</protein>
<evidence type="ECO:0000313" key="2">
    <source>
        <dbReference type="EMBL" id="QCW04373.1"/>
    </source>
</evidence>
<name>A0A4P9THJ1_9EURY</name>
<dbReference type="InterPro" id="IPR055768">
    <property type="entry name" value="DUF7344"/>
</dbReference>